<keyword evidence="2" id="KW-1185">Reference proteome</keyword>
<name>A0A1A7BHX0_9SPHN</name>
<dbReference type="Proteomes" id="UP000092484">
    <property type="component" value="Unassembled WGS sequence"/>
</dbReference>
<dbReference type="AlphaFoldDB" id="A0A1A7BHX0"/>
<organism evidence="1 2">
    <name type="scientific">Erythrobacter dokdonensis DSW-74</name>
    <dbReference type="NCBI Taxonomy" id="1300349"/>
    <lineage>
        <taxon>Bacteria</taxon>
        <taxon>Pseudomonadati</taxon>
        <taxon>Pseudomonadota</taxon>
        <taxon>Alphaproteobacteria</taxon>
        <taxon>Sphingomonadales</taxon>
        <taxon>Erythrobacteraceae</taxon>
        <taxon>Erythrobacter/Porphyrobacter group</taxon>
        <taxon>Erythrobacter</taxon>
    </lineage>
</organism>
<evidence type="ECO:0000313" key="1">
    <source>
        <dbReference type="EMBL" id="OBV11032.1"/>
    </source>
</evidence>
<gene>
    <name evidence="1" type="ORF">I603_1440</name>
</gene>
<dbReference type="EMBL" id="LZYB01000003">
    <property type="protein sequence ID" value="OBV11032.1"/>
    <property type="molecule type" value="Genomic_DNA"/>
</dbReference>
<protein>
    <submittedName>
        <fullName evidence="1">Uncharacterized protein</fullName>
    </submittedName>
</protein>
<evidence type="ECO:0000313" key="2">
    <source>
        <dbReference type="Proteomes" id="UP000092484"/>
    </source>
</evidence>
<accession>A0A1A7BHX0</accession>
<comment type="caution">
    <text evidence="1">The sequence shown here is derived from an EMBL/GenBank/DDBJ whole genome shotgun (WGS) entry which is preliminary data.</text>
</comment>
<dbReference type="STRING" id="1300349.I603_1440"/>
<sequence length="156" mass="16937">MSDTLARLDAFFGKWRERLCGHQAEVRFVARPLDALPGLHCACADSFVTSLGYQPIGANWELLDAEAAPDGARSAATALVEAFAHDMALPQQPWLGEGDAQAMAGDFLACFDPRTRQIVTNRMYFGWNPLTDAAIEWAFVAFDDTAIALLLATSGD</sequence>
<reference evidence="1 2" key="1">
    <citation type="submission" date="2016-06" db="EMBL/GenBank/DDBJ databases">
        <title>Genome sequence of Porphyrobacter dokdonensis DSW-74.</title>
        <authorList>
            <person name="Kim J.F."/>
            <person name="Song J.Y."/>
        </authorList>
    </citation>
    <scope>NUCLEOTIDE SEQUENCE [LARGE SCALE GENOMIC DNA]</scope>
    <source>
        <strain evidence="1 2">DSW-74</strain>
    </source>
</reference>
<dbReference type="RefSeq" id="WP_068863558.1">
    <property type="nucleotide sequence ID" value="NZ_LZYB01000003.1"/>
</dbReference>
<proteinExistence type="predicted"/>